<dbReference type="PRINTS" id="PR00344">
    <property type="entry name" value="BCTRLSENSOR"/>
</dbReference>
<dbReference type="GO" id="GO:0030295">
    <property type="term" value="F:protein kinase activator activity"/>
    <property type="evidence" value="ECO:0007669"/>
    <property type="project" value="TreeGrafter"/>
</dbReference>
<comment type="caution">
    <text evidence="10">The sequence shown here is derived from an EMBL/GenBank/DDBJ whole genome shotgun (WGS) entry which is preliminary data.</text>
</comment>
<feature type="transmembrane region" description="Helical" evidence="8">
    <location>
        <begin position="362"/>
        <end position="383"/>
    </location>
</feature>
<keyword evidence="8" id="KW-0472">Membrane</keyword>
<dbReference type="Pfam" id="PF07695">
    <property type="entry name" value="7TMR-DISM_7TM"/>
    <property type="match status" value="1"/>
</dbReference>
<evidence type="ECO:0000256" key="8">
    <source>
        <dbReference type="SAM" id="Phobius"/>
    </source>
</evidence>
<comment type="catalytic activity">
    <reaction evidence="1">
        <text>ATP + protein L-histidine = ADP + protein N-phospho-L-histidine.</text>
        <dbReference type="EC" id="2.7.13.3"/>
    </reaction>
</comment>
<keyword evidence="11" id="KW-1185">Reference proteome</keyword>
<feature type="transmembrane region" description="Helical" evidence="8">
    <location>
        <begin position="270"/>
        <end position="292"/>
    </location>
</feature>
<evidence type="ECO:0000256" key="3">
    <source>
        <dbReference type="ARBA" id="ARBA00022679"/>
    </source>
</evidence>
<reference evidence="10 11" key="1">
    <citation type="submission" date="2017-09" db="EMBL/GenBank/DDBJ databases">
        <title>Genomics of the genus Arcobacter.</title>
        <authorList>
            <person name="Perez-Cataluna A."/>
            <person name="Figueras M.J."/>
            <person name="Salas-Masso N."/>
        </authorList>
    </citation>
    <scope>NUCLEOTIDE SEQUENCE [LARGE SCALE GENOMIC DNA]</scope>
    <source>
        <strain evidence="10 11">CECT 7386</strain>
    </source>
</reference>
<dbReference type="InterPro" id="IPR003594">
    <property type="entry name" value="HATPase_dom"/>
</dbReference>
<dbReference type="EMBL" id="NXID01000054">
    <property type="protein sequence ID" value="RXK13860.1"/>
    <property type="molecule type" value="Genomic_DNA"/>
</dbReference>
<dbReference type="GO" id="GO:0004673">
    <property type="term" value="F:protein histidine kinase activity"/>
    <property type="evidence" value="ECO:0007669"/>
    <property type="project" value="UniProtKB-EC"/>
</dbReference>
<dbReference type="InterPro" id="IPR005467">
    <property type="entry name" value="His_kinase_dom"/>
</dbReference>
<dbReference type="AlphaFoldDB" id="A0AAX2AFL3"/>
<feature type="transmembrane region" description="Helical" evidence="8">
    <location>
        <begin position="304"/>
        <end position="323"/>
    </location>
</feature>
<evidence type="ECO:0000313" key="11">
    <source>
        <dbReference type="Proteomes" id="UP000290092"/>
    </source>
</evidence>
<feature type="transmembrane region" description="Helical" evidence="8">
    <location>
        <begin position="335"/>
        <end position="356"/>
    </location>
</feature>
<feature type="transmembrane region" description="Helical" evidence="8">
    <location>
        <begin position="178"/>
        <end position="200"/>
    </location>
</feature>
<dbReference type="PANTHER" id="PTHR42878:SF7">
    <property type="entry name" value="SENSOR HISTIDINE KINASE GLRK"/>
    <property type="match status" value="1"/>
</dbReference>
<feature type="transmembrane region" description="Helical" evidence="8">
    <location>
        <begin position="207"/>
        <end position="231"/>
    </location>
</feature>
<evidence type="ECO:0000256" key="5">
    <source>
        <dbReference type="ARBA" id="ARBA00022777"/>
    </source>
</evidence>
<evidence type="ECO:0000256" key="1">
    <source>
        <dbReference type="ARBA" id="ARBA00000085"/>
    </source>
</evidence>
<proteinExistence type="predicted"/>
<keyword evidence="8" id="KW-0812">Transmembrane</keyword>
<organism evidence="10 11">
    <name type="scientific">Malaciobacter mytili LMG 24559</name>
    <dbReference type="NCBI Taxonomy" id="1032238"/>
    <lineage>
        <taxon>Bacteria</taxon>
        <taxon>Pseudomonadati</taxon>
        <taxon>Campylobacterota</taxon>
        <taxon>Epsilonproteobacteria</taxon>
        <taxon>Campylobacterales</taxon>
        <taxon>Arcobacteraceae</taxon>
        <taxon>Malaciobacter</taxon>
    </lineage>
</organism>
<evidence type="ECO:0000256" key="6">
    <source>
        <dbReference type="ARBA" id="ARBA00022840"/>
    </source>
</evidence>
<keyword evidence="4" id="KW-0547">Nucleotide-binding</keyword>
<dbReference type="GO" id="GO:0000156">
    <property type="term" value="F:phosphorelay response regulator activity"/>
    <property type="evidence" value="ECO:0007669"/>
    <property type="project" value="TreeGrafter"/>
</dbReference>
<dbReference type="SMART" id="SM00387">
    <property type="entry name" value="HATPase_c"/>
    <property type="match status" value="1"/>
</dbReference>
<dbReference type="EC" id="2.7.13.3" evidence="2"/>
<gene>
    <name evidence="10" type="ORF">CP985_12410</name>
</gene>
<dbReference type="InterPro" id="IPR004358">
    <property type="entry name" value="Sig_transdc_His_kin-like_C"/>
</dbReference>
<dbReference type="InterPro" id="IPR011623">
    <property type="entry name" value="7TMR_DISM_rcpt_extracell_dom1"/>
</dbReference>
<keyword evidence="7" id="KW-0902">Two-component regulatory system</keyword>
<dbReference type="InterPro" id="IPR050351">
    <property type="entry name" value="BphY/WalK/GraS-like"/>
</dbReference>
<name>A0AAX2AFL3_9BACT</name>
<evidence type="ECO:0000259" key="9">
    <source>
        <dbReference type="PROSITE" id="PS50109"/>
    </source>
</evidence>
<keyword evidence="5 10" id="KW-0418">Kinase</keyword>
<evidence type="ECO:0000256" key="4">
    <source>
        <dbReference type="ARBA" id="ARBA00022741"/>
    </source>
</evidence>
<evidence type="ECO:0000256" key="2">
    <source>
        <dbReference type="ARBA" id="ARBA00012438"/>
    </source>
</evidence>
<dbReference type="Pfam" id="PF07696">
    <property type="entry name" value="7TMR-DISMED2"/>
    <property type="match status" value="1"/>
</dbReference>
<dbReference type="Proteomes" id="UP000290092">
    <property type="component" value="Unassembled WGS sequence"/>
</dbReference>
<sequence length="627" mass="73851">MIKKILIINLLLLNYLFSNTFIIEDNIKLSGIETSKYQYTYIDKTSKLTIDDIILLKEFTHIKKTNYKATKDKIWTRLSLKNLSSFNKKLFFENDRPLLDIIDIYIFKNNMPYRKIKLGDDRSIQLREMQTRKSTFILDVPKNSEFTIYIMHQGYSSISTFWKIFDRDSYIKTATFEAVAWGFFIGIIVTLILYNTIIYFSIKEISFLIYVFMLIFFTIYQIYINGFYYQFFSSFNIKFLHNINWSTGFLAQAFVILFPIFFFKPRKDGLLYKYLILLFYINICIVVLFLFSIENAQLRYLTKYTDFVTTATIPTLLFVSFWAMYHKLPGARFYFLAQLLYFTLIFYGVFVSIGYFEHVNNIWIFIPLGVIVDVIFLSFALFMKVKKIEQERLENEQLLISQSRFSTMGQTIADLTHQWKTPISQLGSQVFLLKATHNLDRKNFENTFINTLPQIESSIKFLNHTMDDIYNFYANPVSKEKFIIEEEVDSILRMLKNKIENNNIEIIKEIDEILYYGYKSSLSNSLMSILENAIYQLIHFKENNRKIFITIKDTKDTIIIMIEDNAGGIKNKNFDELFHIDYSSKKNNGSGIGLALTKRLIENRLKGTIKAANTKTGAVFKIAFPKC</sequence>
<dbReference type="Gene3D" id="3.30.565.10">
    <property type="entry name" value="Histidine kinase-like ATPase, C-terminal domain"/>
    <property type="match status" value="1"/>
</dbReference>
<dbReference type="GO" id="GO:0005524">
    <property type="term" value="F:ATP binding"/>
    <property type="evidence" value="ECO:0007669"/>
    <property type="project" value="UniProtKB-KW"/>
</dbReference>
<protein>
    <recommendedName>
        <fullName evidence="2">histidine kinase</fullName>
        <ecNumber evidence="2">2.7.13.3</ecNumber>
    </recommendedName>
</protein>
<evidence type="ECO:0000313" key="10">
    <source>
        <dbReference type="EMBL" id="RXK13860.1"/>
    </source>
</evidence>
<feature type="domain" description="Histidine kinase" evidence="9">
    <location>
        <begin position="414"/>
        <end position="627"/>
    </location>
</feature>
<evidence type="ECO:0000256" key="7">
    <source>
        <dbReference type="ARBA" id="ARBA00023012"/>
    </source>
</evidence>
<dbReference type="InterPro" id="IPR011622">
    <property type="entry name" value="7TMR_DISM_rcpt_extracell_dom2"/>
</dbReference>
<dbReference type="RefSeq" id="WP_114841147.1">
    <property type="nucleotide sequence ID" value="NZ_CP031219.1"/>
</dbReference>
<keyword evidence="6" id="KW-0067">ATP-binding</keyword>
<dbReference type="SUPFAM" id="SSF55874">
    <property type="entry name" value="ATPase domain of HSP90 chaperone/DNA topoisomerase II/histidine kinase"/>
    <property type="match status" value="1"/>
</dbReference>
<dbReference type="PROSITE" id="PS50109">
    <property type="entry name" value="HIS_KIN"/>
    <property type="match status" value="1"/>
</dbReference>
<feature type="transmembrane region" description="Helical" evidence="8">
    <location>
        <begin position="243"/>
        <end position="263"/>
    </location>
</feature>
<dbReference type="PANTHER" id="PTHR42878">
    <property type="entry name" value="TWO-COMPONENT HISTIDINE KINASE"/>
    <property type="match status" value="1"/>
</dbReference>
<accession>A0AAX2AFL3</accession>
<dbReference type="GO" id="GO:0007234">
    <property type="term" value="P:osmosensory signaling via phosphorelay pathway"/>
    <property type="evidence" value="ECO:0007669"/>
    <property type="project" value="TreeGrafter"/>
</dbReference>
<dbReference type="Gene3D" id="2.60.40.2380">
    <property type="match status" value="1"/>
</dbReference>
<dbReference type="Pfam" id="PF02518">
    <property type="entry name" value="HATPase_c"/>
    <property type="match status" value="1"/>
</dbReference>
<keyword evidence="3" id="KW-0808">Transferase</keyword>
<dbReference type="KEGG" id="amyt:AMYT_0676"/>
<dbReference type="InterPro" id="IPR036890">
    <property type="entry name" value="HATPase_C_sf"/>
</dbReference>
<keyword evidence="8" id="KW-1133">Transmembrane helix</keyword>